<dbReference type="AlphaFoldDB" id="A0A101NEX7"/>
<reference evidence="2 3" key="1">
    <citation type="submission" date="2015-10" db="EMBL/GenBank/DDBJ databases">
        <title>Draft genome sequence of Streptomyces cellostaticus DSM 40189, type strain for the species Streptomyces cellostaticus.</title>
        <authorList>
            <person name="Ruckert C."/>
            <person name="Winkler A."/>
            <person name="Kalinowski J."/>
            <person name="Kampfer P."/>
            <person name="Glaeser S."/>
        </authorList>
    </citation>
    <scope>NUCLEOTIDE SEQUENCE [LARGE SCALE GENOMIC DNA]</scope>
    <source>
        <strain evidence="2 3">DSM 40189</strain>
    </source>
</reference>
<feature type="transmembrane region" description="Helical" evidence="1">
    <location>
        <begin position="12"/>
        <end position="30"/>
    </location>
</feature>
<gene>
    <name evidence="2" type="ORF">AQI88_35510</name>
</gene>
<evidence type="ECO:0000313" key="3">
    <source>
        <dbReference type="Proteomes" id="UP000054241"/>
    </source>
</evidence>
<accession>A0A101NEX7</accession>
<sequence>MGGRPEVTYSAAILSLLIVRGLVAVISGHIGRRRAKRHGVEGCWPSLAAIIVGRLCILYAALVNFVIMGLIAALAVLVDSADLPADPFKSAVVAPDRRR</sequence>
<proteinExistence type="predicted"/>
<keyword evidence="1" id="KW-0812">Transmembrane</keyword>
<protein>
    <recommendedName>
        <fullName evidence="4">DUF4190 domain-containing protein</fullName>
    </recommendedName>
</protein>
<keyword evidence="1" id="KW-0472">Membrane</keyword>
<keyword evidence="3" id="KW-1185">Reference proteome</keyword>
<feature type="transmembrane region" description="Helical" evidence="1">
    <location>
        <begin position="51"/>
        <end position="78"/>
    </location>
</feature>
<keyword evidence="1" id="KW-1133">Transmembrane helix</keyword>
<comment type="caution">
    <text evidence="2">The sequence shown here is derived from an EMBL/GenBank/DDBJ whole genome shotgun (WGS) entry which is preliminary data.</text>
</comment>
<evidence type="ECO:0008006" key="4">
    <source>
        <dbReference type="Google" id="ProtNLM"/>
    </source>
</evidence>
<organism evidence="2 3">
    <name type="scientific">Streptomyces cellostaticus</name>
    <dbReference type="NCBI Taxonomy" id="67285"/>
    <lineage>
        <taxon>Bacteria</taxon>
        <taxon>Bacillati</taxon>
        <taxon>Actinomycetota</taxon>
        <taxon>Actinomycetes</taxon>
        <taxon>Kitasatosporales</taxon>
        <taxon>Streptomycetaceae</taxon>
        <taxon>Streptomyces</taxon>
    </lineage>
</organism>
<dbReference type="Proteomes" id="UP000054241">
    <property type="component" value="Unassembled WGS sequence"/>
</dbReference>
<evidence type="ECO:0000313" key="2">
    <source>
        <dbReference type="EMBL" id="KUM91726.1"/>
    </source>
</evidence>
<evidence type="ECO:0000256" key="1">
    <source>
        <dbReference type="SAM" id="Phobius"/>
    </source>
</evidence>
<dbReference type="RefSeq" id="WP_067007699.1">
    <property type="nucleotide sequence ID" value="NZ_BNDU01000004.1"/>
</dbReference>
<name>A0A101NEX7_9ACTN</name>
<dbReference type="EMBL" id="LMWL01000069">
    <property type="protein sequence ID" value="KUM91726.1"/>
    <property type="molecule type" value="Genomic_DNA"/>
</dbReference>